<dbReference type="OrthoDB" id="6343432at2759"/>
<sequence>IITRKEHPHTRNLVRTKPFERHQMYMRVWKARPPVGEASRSSVCREVHNKLLRKEEIPPTKALTPNPYIVPTDKPRYELRWAVRQCNENYEMPPCGFFHES</sequence>
<protein>
    <recommendedName>
        <fullName evidence="8">Centriolar and ciliogenesis-associated protein HYLS1 C-terminal domain-containing protein</fullName>
    </recommendedName>
</protein>
<evidence type="ECO:0000256" key="5">
    <source>
        <dbReference type="ARBA" id="ARBA00022794"/>
    </source>
</evidence>
<dbReference type="InterPro" id="IPR052319">
    <property type="entry name" value="Centriolar_ciliogenesis_assoc"/>
</dbReference>
<evidence type="ECO:0000313" key="10">
    <source>
        <dbReference type="Proteomes" id="UP000678393"/>
    </source>
</evidence>
<organism evidence="9 10">
    <name type="scientific">Candidula unifasciata</name>
    <dbReference type="NCBI Taxonomy" id="100452"/>
    <lineage>
        <taxon>Eukaryota</taxon>
        <taxon>Metazoa</taxon>
        <taxon>Spiralia</taxon>
        <taxon>Lophotrochozoa</taxon>
        <taxon>Mollusca</taxon>
        <taxon>Gastropoda</taxon>
        <taxon>Heterobranchia</taxon>
        <taxon>Euthyneura</taxon>
        <taxon>Panpulmonata</taxon>
        <taxon>Eupulmonata</taxon>
        <taxon>Stylommatophora</taxon>
        <taxon>Helicina</taxon>
        <taxon>Helicoidea</taxon>
        <taxon>Geomitridae</taxon>
        <taxon>Candidula</taxon>
    </lineage>
</organism>
<dbReference type="AlphaFoldDB" id="A0A8S3ZJM0"/>
<keyword evidence="4" id="KW-0963">Cytoplasm</keyword>
<dbReference type="EMBL" id="CAJHNH020002669">
    <property type="protein sequence ID" value="CAG5127426.1"/>
    <property type="molecule type" value="Genomic_DNA"/>
</dbReference>
<dbReference type="PANTHER" id="PTHR34174">
    <property type="entry name" value="HYDROLETHALUS SYNDROME PROTEIN 1"/>
    <property type="match status" value="1"/>
</dbReference>
<dbReference type="InterPro" id="IPR027918">
    <property type="entry name" value="HYLS1_C_dom"/>
</dbReference>
<accession>A0A8S3ZJM0</accession>
<feature type="domain" description="Centriolar and ciliogenesis-associated protein HYLS1 C-terminal" evidence="8">
    <location>
        <begin position="3"/>
        <end position="85"/>
    </location>
</feature>
<dbReference type="PANTHER" id="PTHR34174:SF1">
    <property type="entry name" value="CENTRIOLAR AND CILIOGENESIS-ASSOCIATED PROTEIN HYLS1"/>
    <property type="match status" value="1"/>
</dbReference>
<dbReference type="Pfam" id="PF15311">
    <property type="entry name" value="HYLS1_C"/>
    <property type="match status" value="1"/>
</dbReference>
<dbReference type="GO" id="GO:0005814">
    <property type="term" value="C:centriole"/>
    <property type="evidence" value="ECO:0007669"/>
    <property type="project" value="UniProtKB-SubCell"/>
</dbReference>
<evidence type="ECO:0000256" key="6">
    <source>
        <dbReference type="ARBA" id="ARBA00023212"/>
    </source>
</evidence>
<evidence type="ECO:0000256" key="4">
    <source>
        <dbReference type="ARBA" id="ARBA00022490"/>
    </source>
</evidence>
<keyword evidence="7" id="KW-0966">Cell projection</keyword>
<dbReference type="Proteomes" id="UP000678393">
    <property type="component" value="Unassembled WGS sequence"/>
</dbReference>
<dbReference type="GO" id="GO:0097730">
    <property type="term" value="C:non-motile cilium"/>
    <property type="evidence" value="ECO:0007669"/>
    <property type="project" value="TreeGrafter"/>
</dbReference>
<name>A0A8S3ZJM0_9EUPU</name>
<comment type="similarity">
    <text evidence="3">Belongs to the HYLS1 family.</text>
</comment>
<evidence type="ECO:0000256" key="7">
    <source>
        <dbReference type="ARBA" id="ARBA00023273"/>
    </source>
</evidence>
<dbReference type="GO" id="GO:0060271">
    <property type="term" value="P:cilium assembly"/>
    <property type="evidence" value="ECO:0007669"/>
    <property type="project" value="TreeGrafter"/>
</dbReference>
<evidence type="ECO:0000256" key="1">
    <source>
        <dbReference type="ARBA" id="ARBA00004114"/>
    </source>
</evidence>
<evidence type="ECO:0000259" key="8">
    <source>
        <dbReference type="Pfam" id="PF15311"/>
    </source>
</evidence>
<evidence type="ECO:0000313" key="9">
    <source>
        <dbReference type="EMBL" id="CAG5127426.1"/>
    </source>
</evidence>
<comment type="subcellular location">
    <subcellularLocation>
        <location evidence="2">Cell projection</location>
        <location evidence="2">Cilium</location>
    </subcellularLocation>
    <subcellularLocation>
        <location evidence="1">Cytoplasm</location>
        <location evidence="1">Cytoskeleton</location>
        <location evidence="1">Microtubule organizing center</location>
        <location evidence="1">Centrosome</location>
        <location evidence="1">Centriole</location>
    </subcellularLocation>
</comment>
<gene>
    <name evidence="9" type="ORF">CUNI_LOCUS12984</name>
</gene>
<evidence type="ECO:0000256" key="3">
    <source>
        <dbReference type="ARBA" id="ARBA00010091"/>
    </source>
</evidence>
<keyword evidence="10" id="KW-1185">Reference proteome</keyword>
<evidence type="ECO:0000256" key="2">
    <source>
        <dbReference type="ARBA" id="ARBA00004138"/>
    </source>
</evidence>
<proteinExistence type="inferred from homology"/>
<feature type="non-terminal residue" evidence="9">
    <location>
        <position position="101"/>
    </location>
</feature>
<reference evidence="9" key="1">
    <citation type="submission" date="2021-04" db="EMBL/GenBank/DDBJ databases">
        <authorList>
            <consortium name="Molecular Ecology Group"/>
        </authorList>
    </citation>
    <scope>NUCLEOTIDE SEQUENCE</scope>
</reference>
<keyword evidence="6" id="KW-0206">Cytoskeleton</keyword>
<keyword evidence="5" id="KW-0970">Cilium biogenesis/degradation</keyword>
<comment type="caution">
    <text evidence="9">The sequence shown here is derived from an EMBL/GenBank/DDBJ whole genome shotgun (WGS) entry which is preliminary data.</text>
</comment>